<dbReference type="CDD" id="cd04301">
    <property type="entry name" value="NAT_SF"/>
    <property type="match status" value="1"/>
</dbReference>
<dbReference type="InterPro" id="IPR000182">
    <property type="entry name" value="GNAT_dom"/>
</dbReference>
<evidence type="ECO:0000313" key="3">
    <source>
        <dbReference type="Proteomes" id="UP001232750"/>
    </source>
</evidence>
<sequence>MLTACEVVEGSDDACDVERLLTAAFPAYELVPYSFLTEQARRDEVSLLAYHDEGQFCGFVFMIEGADMAYVLYLAVDERVRSKGYGARILADVSKRCAGKTLMLDIEPIDEAAPNLEQRKRRREFYLRNGFEPTGYTVCFEDDVYEALCKGPGFDPERFCSLINELPEGEDKRVLPLSSVVSPLSGKPFVS</sequence>
<evidence type="ECO:0000313" key="2">
    <source>
        <dbReference type="EMBL" id="MDJ1650370.1"/>
    </source>
</evidence>
<evidence type="ECO:0000259" key="1">
    <source>
        <dbReference type="PROSITE" id="PS51186"/>
    </source>
</evidence>
<comment type="caution">
    <text evidence="2">The sequence shown here is derived from an EMBL/GenBank/DDBJ whole genome shotgun (WGS) entry which is preliminary data.</text>
</comment>
<organism evidence="2 3">
    <name type="scientific">Gordonibacter faecis</name>
    <dbReference type="NCBI Taxonomy" id="3047475"/>
    <lineage>
        <taxon>Bacteria</taxon>
        <taxon>Bacillati</taxon>
        <taxon>Actinomycetota</taxon>
        <taxon>Coriobacteriia</taxon>
        <taxon>Eggerthellales</taxon>
        <taxon>Eggerthellaceae</taxon>
        <taxon>Gordonibacter</taxon>
    </lineage>
</organism>
<gene>
    <name evidence="2" type="ORF">QNJ86_06125</name>
</gene>
<dbReference type="PROSITE" id="PS51186">
    <property type="entry name" value="GNAT"/>
    <property type="match status" value="1"/>
</dbReference>
<dbReference type="EMBL" id="JASJEU010000012">
    <property type="protein sequence ID" value="MDJ1650370.1"/>
    <property type="molecule type" value="Genomic_DNA"/>
</dbReference>
<dbReference type="SUPFAM" id="SSF55729">
    <property type="entry name" value="Acyl-CoA N-acyltransferases (Nat)"/>
    <property type="match status" value="1"/>
</dbReference>
<dbReference type="InterPro" id="IPR016181">
    <property type="entry name" value="Acyl_CoA_acyltransferase"/>
</dbReference>
<keyword evidence="3" id="KW-1185">Reference proteome</keyword>
<protein>
    <submittedName>
        <fullName evidence="2">GNAT family N-acetyltransferase</fullName>
    </submittedName>
</protein>
<dbReference type="Pfam" id="PF13508">
    <property type="entry name" value="Acetyltransf_7"/>
    <property type="match status" value="1"/>
</dbReference>
<feature type="domain" description="N-acetyltransferase" evidence="1">
    <location>
        <begin position="5"/>
        <end position="152"/>
    </location>
</feature>
<reference evidence="2 3" key="1">
    <citation type="submission" date="2023-05" db="EMBL/GenBank/DDBJ databases">
        <title>Gordonibacter KGMB12511T sp. nov., isolated from faeces of healthy Korean.</title>
        <authorList>
            <person name="Kim H.S."/>
            <person name="Kim J.-S."/>
            <person name="Suh M.K."/>
            <person name="Eom M.K."/>
            <person name="Do H.E."/>
            <person name="Lee J.-S."/>
        </authorList>
    </citation>
    <scope>NUCLEOTIDE SEQUENCE [LARGE SCALE GENOMIC DNA]</scope>
    <source>
        <strain evidence="2 3">KGMB12511</strain>
    </source>
</reference>
<dbReference type="Gene3D" id="3.40.630.30">
    <property type="match status" value="1"/>
</dbReference>
<accession>A0ABT7DLG9</accession>
<dbReference type="RefSeq" id="WP_283831720.1">
    <property type="nucleotide sequence ID" value="NZ_JASJEU010000012.1"/>
</dbReference>
<dbReference type="Proteomes" id="UP001232750">
    <property type="component" value="Unassembled WGS sequence"/>
</dbReference>
<proteinExistence type="predicted"/>
<name>A0ABT7DLG9_9ACTN</name>